<evidence type="ECO:0000313" key="2">
    <source>
        <dbReference type="EMBL" id="GBP84229.1"/>
    </source>
</evidence>
<organism evidence="2 3">
    <name type="scientific">Eumeta variegata</name>
    <name type="common">Bagworm moth</name>
    <name type="synonym">Eumeta japonica</name>
    <dbReference type="NCBI Taxonomy" id="151549"/>
    <lineage>
        <taxon>Eukaryota</taxon>
        <taxon>Metazoa</taxon>
        <taxon>Ecdysozoa</taxon>
        <taxon>Arthropoda</taxon>
        <taxon>Hexapoda</taxon>
        <taxon>Insecta</taxon>
        <taxon>Pterygota</taxon>
        <taxon>Neoptera</taxon>
        <taxon>Endopterygota</taxon>
        <taxon>Lepidoptera</taxon>
        <taxon>Glossata</taxon>
        <taxon>Ditrysia</taxon>
        <taxon>Tineoidea</taxon>
        <taxon>Psychidae</taxon>
        <taxon>Oiketicinae</taxon>
        <taxon>Eumeta</taxon>
    </lineage>
</organism>
<dbReference type="EMBL" id="BGZK01001667">
    <property type="protein sequence ID" value="GBP84229.1"/>
    <property type="molecule type" value="Genomic_DNA"/>
</dbReference>
<reference evidence="2 3" key="1">
    <citation type="journal article" date="2019" name="Commun. Biol.">
        <title>The bagworm genome reveals a unique fibroin gene that provides high tensile strength.</title>
        <authorList>
            <person name="Kono N."/>
            <person name="Nakamura H."/>
            <person name="Ohtoshi R."/>
            <person name="Tomita M."/>
            <person name="Numata K."/>
            <person name="Arakawa K."/>
        </authorList>
    </citation>
    <scope>NUCLEOTIDE SEQUENCE [LARGE SCALE GENOMIC DNA]</scope>
</reference>
<evidence type="ECO:0000256" key="1">
    <source>
        <dbReference type="SAM" id="MobiDB-lite"/>
    </source>
</evidence>
<feature type="compositionally biased region" description="Polar residues" evidence="1">
    <location>
        <begin position="201"/>
        <end position="211"/>
    </location>
</feature>
<sequence>MPISQVLQDMKLDIKFKTSSRRNNFDELQVKFHEPNLGSISIGHVSRTRASRGVLAAGGSTIMCEWRAAGEGRPLSGTPPPLMGHYFPYYFAVVIQDVRFSAAGGARTAIGAGVYCNLLRVDSKQTLCPFNRRPRFTSGDRNEPTELGRRGLKRDAAVRVLPTYSPEVRDATGLRESTSPDRVVPTESPAKRNASGLHKSPSPNRVVTTYSPAVCDATGLRKSPSPDSVIPTNSPAVSDATGLHKSPSPDGVVPTYSSTVRDATGLHESSTLDRVVPT</sequence>
<gene>
    <name evidence="2" type="ORF">EVAR_103417_1</name>
</gene>
<evidence type="ECO:0000313" key="3">
    <source>
        <dbReference type="Proteomes" id="UP000299102"/>
    </source>
</evidence>
<dbReference type="AlphaFoldDB" id="A0A4C1ZBB5"/>
<accession>A0A4C1ZBB5</accession>
<proteinExistence type="predicted"/>
<dbReference type="Proteomes" id="UP000299102">
    <property type="component" value="Unassembled WGS sequence"/>
</dbReference>
<name>A0A4C1ZBB5_EUMVA</name>
<comment type="caution">
    <text evidence="2">The sequence shown here is derived from an EMBL/GenBank/DDBJ whole genome shotgun (WGS) entry which is preliminary data.</text>
</comment>
<keyword evidence="3" id="KW-1185">Reference proteome</keyword>
<feature type="region of interest" description="Disordered" evidence="1">
    <location>
        <begin position="166"/>
        <end position="255"/>
    </location>
</feature>
<protein>
    <submittedName>
        <fullName evidence="2">Uncharacterized protein</fullName>
    </submittedName>
</protein>